<dbReference type="AlphaFoldDB" id="A0A6P3RT74"/>
<dbReference type="OrthoDB" id="6262482at2759"/>
<dbReference type="GeneID" id="105311177"/>
<evidence type="ECO:0000256" key="1">
    <source>
        <dbReference type="SAM" id="MobiDB-lite"/>
    </source>
</evidence>
<gene>
    <name evidence="4" type="primary">LOC105311177</name>
</gene>
<feature type="region of interest" description="Disordered" evidence="1">
    <location>
        <begin position="123"/>
        <end position="147"/>
    </location>
</feature>
<dbReference type="PROSITE" id="PS50092">
    <property type="entry name" value="TSP1"/>
    <property type="match status" value="1"/>
</dbReference>
<feature type="domain" description="TIL" evidence="2">
    <location>
        <begin position="148"/>
        <end position="203"/>
    </location>
</feature>
<dbReference type="CDD" id="cd19941">
    <property type="entry name" value="TIL"/>
    <property type="match status" value="1"/>
</dbReference>
<proteinExistence type="predicted"/>
<accession>A0A6P3RT74</accession>
<dbReference type="SUPFAM" id="SSF57567">
    <property type="entry name" value="Serine protease inhibitors"/>
    <property type="match status" value="1"/>
</dbReference>
<dbReference type="FunFam" id="2.10.25.10:FF:000217">
    <property type="entry name" value="SCO-spondin"/>
    <property type="match status" value="1"/>
</dbReference>
<dbReference type="Proteomes" id="UP000515202">
    <property type="component" value="Unplaced"/>
</dbReference>
<evidence type="ECO:0000259" key="2">
    <source>
        <dbReference type="Pfam" id="PF01826"/>
    </source>
</evidence>
<dbReference type="RefSeq" id="XP_011385501.1">
    <property type="nucleotide sequence ID" value="XM_011387199.1"/>
</dbReference>
<reference evidence="4" key="1">
    <citation type="submission" date="2025-08" db="UniProtKB">
        <authorList>
            <consortium name="RefSeq"/>
        </authorList>
    </citation>
    <scope>IDENTIFICATION</scope>
    <source>
        <tissue evidence="4">Kidney</tissue>
    </source>
</reference>
<dbReference type="InterPro" id="IPR002919">
    <property type="entry name" value="TIL_dom"/>
</dbReference>
<dbReference type="SMART" id="SM00209">
    <property type="entry name" value="TSP1"/>
    <property type="match status" value="1"/>
</dbReference>
<feature type="non-terminal residue" evidence="4">
    <location>
        <position position="1"/>
    </location>
</feature>
<name>A0A6P3RT74_PTEVA</name>
<dbReference type="Gene3D" id="2.10.25.10">
    <property type="entry name" value="Laminin"/>
    <property type="match status" value="1"/>
</dbReference>
<dbReference type="InterPro" id="IPR036084">
    <property type="entry name" value="Ser_inhib-like_sf"/>
</dbReference>
<feature type="non-terminal residue" evidence="4">
    <location>
        <position position="338"/>
    </location>
</feature>
<sequence length="338" mass="35509">CGPGLASRSGSCPCPLAEANRTCNGSFFHLDTQACYPGPCLEECVWSSWSSWTRCSCQVLVQQRYRHQRPVPGGAGEGALCTRLDGHFRPCLIGNCSDAPGTERGVGAPLHLCSSVSLDHLPGPRPPTAPSSTQSPGSPGPKPGEDSCTPPFEFQACGSPCASLCATHRSHQPCQDLPPCQPGCYCPEGLLEQTGGCVPAEQCSCQHISGGVRVTLAPGDHLRLGCKECECQHGELQCTSQGCQGLLPLSGWSEWSPCGPCLPASVLAPASRAAALEERWPQDPAGLSPTLAPWLASEQHRHRLCLDPETGRPWAGDPALCTGPLSQQRLCLDPGACG</sequence>
<evidence type="ECO:0000313" key="4">
    <source>
        <dbReference type="RefSeq" id="XP_011385501.1"/>
    </source>
</evidence>
<organism evidence="3 4">
    <name type="scientific">Pteropus vampyrus</name>
    <name type="common">Large flying fox</name>
    <dbReference type="NCBI Taxonomy" id="132908"/>
    <lineage>
        <taxon>Eukaryota</taxon>
        <taxon>Metazoa</taxon>
        <taxon>Chordata</taxon>
        <taxon>Craniata</taxon>
        <taxon>Vertebrata</taxon>
        <taxon>Euteleostomi</taxon>
        <taxon>Mammalia</taxon>
        <taxon>Eutheria</taxon>
        <taxon>Laurasiatheria</taxon>
        <taxon>Chiroptera</taxon>
        <taxon>Yinpterochiroptera</taxon>
        <taxon>Pteropodoidea</taxon>
        <taxon>Pteropodidae</taxon>
        <taxon>Pteropodinae</taxon>
        <taxon>Pteropus</taxon>
    </lineage>
</organism>
<dbReference type="KEGG" id="pvp:105311177"/>
<dbReference type="Pfam" id="PF01826">
    <property type="entry name" value="TIL"/>
    <property type="match status" value="1"/>
</dbReference>
<dbReference type="Gene3D" id="2.20.100.10">
    <property type="entry name" value="Thrombospondin type-1 (TSP1) repeat"/>
    <property type="match status" value="1"/>
</dbReference>
<evidence type="ECO:0000313" key="3">
    <source>
        <dbReference type="Proteomes" id="UP000515202"/>
    </source>
</evidence>
<dbReference type="InterPro" id="IPR036383">
    <property type="entry name" value="TSP1_rpt_sf"/>
</dbReference>
<protein>
    <submittedName>
        <fullName evidence="4">SCO-spondin-like</fullName>
    </submittedName>
</protein>
<dbReference type="SUPFAM" id="SSF82895">
    <property type="entry name" value="TSP-1 type 1 repeat"/>
    <property type="match status" value="1"/>
</dbReference>
<dbReference type="InterPro" id="IPR000884">
    <property type="entry name" value="TSP1_rpt"/>
</dbReference>
<keyword evidence="3" id="KW-1185">Reference proteome</keyword>